<feature type="region of interest" description="Disordered" evidence="7">
    <location>
        <begin position="316"/>
        <end position="406"/>
    </location>
</feature>
<keyword evidence="2" id="KW-0813">Transport</keyword>
<evidence type="ECO:0000313" key="10">
    <source>
        <dbReference type="EMBL" id="KIL59756.1"/>
    </source>
</evidence>
<evidence type="ECO:0000256" key="8">
    <source>
        <dbReference type="SAM" id="Phobius"/>
    </source>
</evidence>
<dbReference type="Proteomes" id="UP000054549">
    <property type="component" value="Unassembled WGS sequence"/>
</dbReference>
<feature type="transmembrane region" description="Helical" evidence="8">
    <location>
        <begin position="584"/>
        <end position="603"/>
    </location>
</feature>
<evidence type="ECO:0000256" key="1">
    <source>
        <dbReference type="ARBA" id="ARBA00004651"/>
    </source>
</evidence>
<dbReference type="EMBL" id="KN818310">
    <property type="protein sequence ID" value="KIL59756.1"/>
    <property type="molecule type" value="Genomic_DNA"/>
</dbReference>
<feature type="compositionally biased region" description="Basic and acidic residues" evidence="7">
    <location>
        <begin position="347"/>
        <end position="359"/>
    </location>
</feature>
<dbReference type="HOGENOM" id="CLU_017834_0_0_1"/>
<dbReference type="GO" id="GO:0005886">
    <property type="term" value="C:plasma membrane"/>
    <property type="evidence" value="ECO:0007669"/>
    <property type="project" value="UniProtKB-SubCell"/>
</dbReference>
<evidence type="ECO:0000256" key="6">
    <source>
        <dbReference type="ARBA" id="ARBA00023136"/>
    </source>
</evidence>
<feature type="transmembrane region" description="Helical" evidence="8">
    <location>
        <begin position="443"/>
        <end position="467"/>
    </location>
</feature>
<evidence type="ECO:0000256" key="4">
    <source>
        <dbReference type="ARBA" id="ARBA00022692"/>
    </source>
</evidence>
<keyword evidence="11" id="KW-1185">Reference proteome</keyword>
<feature type="transmembrane region" description="Helical" evidence="8">
    <location>
        <begin position="522"/>
        <end position="546"/>
    </location>
</feature>
<evidence type="ECO:0000256" key="5">
    <source>
        <dbReference type="ARBA" id="ARBA00022989"/>
    </source>
</evidence>
<evidence type="ECO:0000313" key="11">
    <source>
        <dbReference type="Proteomes" id="UP000054549"/>
    </source>
</evidence>
<keyword evidence="6 8" id="KW-0472">Membrane</keyword>
<dbReference type="Pfam" id="PF03600">
    <property type="entry name" value="CitMHS"/>
    <property type="match status" value="1"/>
</dbReference>
<dbReference type="InterPro" id="IPR004680">
    <property type="entry name" value="Cit_transptr-like_dom"/>
</dbReference>
<keyword evidence="5 8" id="KW-1133">Transmembrane helix</keyword>
<feature type="domain" description="Citrate transporter-like" evidence="9">
    <location>
        <begin position="69"/>
        <end position="272"/>
    </location>
</feature>
<dbReference type="OrthoDB" id="442352at2759"/>
<name>A0A0C2WSM6_AMAMK</name>
<feature type="transmembrane region" description="Helical" evidence="8">
    <location>
        <begin position="236"/>
        <end position="262"/>
    </location>
</feature>
<reference evidence="10 11" key="1">
    <citation type="submission" date="2014-04" db="EMBL/GenBank/DDBJ databases">
        <title>Evolutionary Origins and Diversification of the Mycorrhizal Mutualists.</title>
        <authorList>
            <consortium name="DOE Joint Genome Institute"/>
            <consortium name="Mycorrhizal Genomics Consortium"/>
            <person name="Kohler A."/>
            <person name="Kuo A."/>
            <person name="Nagy L.G."/>
            <person name="Floudas D."/>
            <person name="Copeland A."/>
            <person name="Barry K.W."/>
            <person name="Cichocki N."/>
            <person name="Veneault-Fourrey C."/>
            <person name="LaButti K."/>
            <person name="Lindquist E.A."/>
            <person name="Lipzen A."/>
            <person name="Lundell T."/>
            <person name="Morin E."/>
            <person name="Murat C."/>
            <person name="Riley R."/>
            <person name="Ohm R."/>
            <person name="Sun H."/>
            <person name="Tunlid A."/>
            <person name="Henrissat B."/>
            <person name="Grigoriev I.V."/>
            <person name="Hibbett D.S."/>
            <person name="Martin F."/>
        </authorList>
    </citation>
    <scope>NUCLEOTIDE SEQUENCE [LARGE SCALE GENOMIC DNA]</scope>
    <source>
        <strain evidence="10 11">Koide BX008</strain>
    </source>
</reference>
<evidence type="ECO:0000259" key="9">
    <source>
        <dbReference type="Pfam" id="PF03600"/>
    </source>
</evidence>
<feature type="transmembrane region" description="Helical" evidence="8">
    <location>
        <begin position="40"/>
        <end position="63"/>
    </location>
</feature>
<dbReference type="AlphaFoldDB" id="A0A0C2WSM6"/>
<proteinExistence type="predicted"/>
<feature type="transmembrane region" description="Helical" evidence="8">
    <location>
        <begin position="75"/>
        <end position="98"/>
    </location>
</feature>
<gene>
    <name evidence="10" type="ORF">M378DRAFT_168894</name>
</gene>
<dbReference type="GO" id="GO:0055085">
    <property type="term" value="P:transmembrane transport"/>
    <property type="evidence" value="ECO:0007669"/>
    <property type="project" value="InterPro"/>
</dbReference>
<feature type="compositionally biased region" description="Basic and acidic residues" evidence="7">
    <location>
        <begin position="395"/>
        <end position="406"/>
    </location>
</feature>
<evidence type="ECO:0000256" key="3">
    <source>
        <dbReference type="ARBA" id="ARBA00022475"/>
    </source>
</evidence>
<comment type="subcellular location">
    <subcellularLocation>
        <location evidence="1">Cell membrane</location>
        <topology evidence="1">Multi-pass membrane protein</topology>
    </subcellularLocation>
</comment>
<dbReference type="InParanoid" id="A0A0C2WSM6"/>
<protein>
    <recommendedName>
        <fullName evidence="9">Citrate transporter-like domain-containing protein</fullName>
    </recommendedName>
</protein>
<keyword evidence="3" id="KW-1003">Cell membrane</keyword>
<keyword evidence="4 8" id="KW-0812">Transmembrane</keyword>
<sequence length="613" mass="67230">MQLQGKPAATLVLFVLSIVFVIQPVKIPIGKGPNKRVPLNLLTAPILAIAILWASQCLGATVIRDGIVGTDGIKPYNILILFFSLAYMSITLDVTGVLKAAAHWVSRASGANGLRLYVNFYLMVTALSAILGNDPVILSGTLFLLYYTGATDLDSKPWLMSEFAAANTASMILFVGNPTNVVICEGFGIQNAAFTAYTILPFVACSATCLVALILQYKTTKIKLKMVEDVDPWKYVTDPVGAIVGGILLVGCLITALVVSFLNVDVWKITLPFAGAKFLFDVFWDLYRTRSKERSVDEEVMTGNIINEDSVTFAEPLPLSDQPRTNSLPHSEESNQTLVNHVASPRKSSDKSHLDRISDMDQASPNHITLPPDKSHPSHLKRVPDMGQTSVKPPQEQESRDKSHPSLLDRIRRQCAKLIQWVKCRQPTLVAAFPRLPFALVPFAFSQFILIEALASQGWIAVFARWLVIASRDQMFPTIWIVGVMGIILCNIAGTNIGATILLTKVVRAAALSPENTRAAGIALALASNIGAVSFVFSASLAGLLWKQIIDDHDKKEDNHDKKNNHGREVTENKRINKITQREFARWNLIPLLVMTVVGLAVVSGEMAVLYRH</sequence>
<feature type="transmembrane region" description="Helical" evidence="8">
    <location>
        <begin position="479"/>
        <end position="502"/>
    </location>
</feature>
<feature type="transmembrane region" description="Helical" evidence="8">
    <location>
        <begin position="118"/>
        <end position="146"/>
    </location>
</feature>
<dbReference type="PANTHER" id="PTHR43302:SF5">
    <property type="entry name" value="TRANSPORTER ARSB-RELATED"/>
    <property type="match status" value="1"/>
</dbReference>
<evidence type="ECO:0000256" key="7">
    <source>
        <dbReference type="SAM" id="MobiDB-lite"/>
    </source>
</evidence>
<feature type="compositionally biased region" description="Polar residues" evidence="7">
    <location>
        <begin position="322"/>
        <end position="339"/>
    </location>
</feature>
<accession>A0A0C2WSM6</accession>
<dbReference type="PANTHER" id="PTHR43302">
    <property type="entry name" value="TRANSPORTER ARSB-RELATED"/>
    <property type="match status" value="1"/>
</dbReference>
<evidence type="ECO:0000256" key="2">
    <source>
        <dbReference type="ARBA" id="ARBA00022448"/>
    </source>
</evidence>
<dbReference type="STRING" id="946122.A0A0C2WSM6"/>
<feature type="transmembrane region" description="Helical" evidence="8">
    <location>
        <begin position="196"/>
        <end position="215"/>
    </location>
</feature>
<organism evidence="10 11">
    <name type="scientific">Amanita muscaria (strain Koide BX008)</name>
    <dbReference type="NCBI Taxonomy" id="946122"/>
    <lineage>
        <taxon>Eukaryota</taxon>
        <taxon>Fungi</taxon>
        <taxon>Dikarya</taxon>
        <taxon>Basidiomycota</taxon>
        <taxon>Agaricomycotina</taxon>
        <taxon>Agaricomycetes</taxon>
        <taxon>Agaricomycetidae</taxon>
        <taxon>Agaricales</taxon>
        <taxon>Pluteineae</taxon>
        <taxon>Amanitaceae</taxon>
        <taxon>Amanita</taxon>
    </lineage>
</organism>